<evidence type="ECO:0000256" key="1">
    <source>
        <dbReference type="SAM" id="MobiDB-lite"/>
    </source>
</evidence>
<dbReference type="RefSeq" id="XP_055891875.1">
    <property type="nucleotide sequence ID" value="XM_056035900.1"/>
</dbReference>
<accession>A0A9W3AXC2</accession>
<evidence type="ECO:0000313" key="3">
    <source>
        <dbReference type="Proteomes" id="UP001165740"/>
    </source>
</evidence>
<keyword evidence="2" id="KW-0732">Signal</keyword>
<dbReference type="AlphaFoldDB" id="A0A9W3AXC2"/>
<evidence type="ECO:0000313" key="4">
    <source>
        <dbReference type="RefSeq" id="XP_055891875.1"/>
    </source>
</evidence>
<name>A0A9W3AXC2_BIOGL</name>
<dbReference type="GeneID" id="106073544"/>
<proteinExistence type="predicted"/>
<gene>
    <name evidence="4" type="primary">LOC106073544</name>
</gene>
<organism evidence="3 4">
    <name type="scientific">Biomphalaria glabrata</name>
    <name type="common">Bloodfluke planorb</name>
    <name type="synonym">Freshwater snail</name>
    <dbReference type="NCBI Taxonomy" id="6526"/>
    <lineage>
        <taxon>Eukaryota</taxon>
        <taxon>Metazoa</taxon>
        <taxon>Spiralia</taxon>
        <taxon>Lophotrochozoa</taxon>
        <taxon>Mollusca</taxon>
        <taxon>Gastropoda</taxon>
        <taxon>Heterobranchia</taxon>
        <taxon>Euthyneura</taxon>
        <taxon>Panpulmonata</taxon>
        <taxon>Hygrophila</taxon>
        <taxon>Lymnaeoidea</taxon>
        <taxon>Planorbidae</taxon>
        <taxon>Biomphalaria</taxon>
    </lineage>
</organism>
<feature type="signal peptide" evidence="2">
    <location>
        <begin position="1"/>
        <end position="22"/>
    </location>
</feature>
<reference evidence="4" key="1">
    <citation type="submission" date="2025-08" db="UniProtKB">
        <authorList>
            <consortium name="RefSeq"/>
        </authorList>
    </citation>
    <scope>IDENTIFICATION</scope>
</reference>
<keyword evidence="3" id="KW-1185">Reference proteome</keyword>
<evidence type="ECO:0000256" key="2">
    <source>
        <dbReference type="SAM" id="SignalP"/>
    </source>
</evidence>
<sequence>MMPRRWLLQFLSILLLICWAECCQKLEEQWLKEEMTKEWHLFPEYADEYVYLASHDKYYSDLKKEIWTYLLTLKKELMRKQSIIDFYEQEKYKRREKFLDEYDRKVEHARQTNLPSYYWTESEYAVDKGIRERQKLRREYRELERQQKLERERQRELDSINEREGLP</sequence>
<dbReference type="Proteomes" id="UP001165740">
    <property type="component" value="Chromosome 7"/>
</dbReference>
<feature type="region of interest" description="Disordered" evidence="1">
    <location>
        <begin position="145"/>
        <end position="167"/>
    </location>
</feature>
<feature type="chain" id="PRO_5040857562" evidence="2">
    <location>
        <begin position="23"/>
        <end position="167"/>
    </location>
</feature>
<protein>
    <submittedName>
        <fullName evidence="4">Uncharacterized protein LOC106073544 isoform X2</fullName>
    </submittedName>
</protein>